<organism evidence="2 3">
    <name type="scientific">Pseudovibrio denitrificans</name>
    <dbReference type="NCBI Taxonomy" id="258256"/>
    <lineage>
        <taxon>Bacteria</taxon>
        <taxon>Pseudomonadati</taxon>
        <taxon>Pseudomonadota</taxon>
        <taxon>Alphaproteobacteria</taxon>
        <taxon>Hyphomicrobiales</taxon>
        <taxon>Stappiaceae</taxon>
        <taxon>Pseudovibrio</taxon>
    </lineage>
</organism>
<dbReference type="RefSeq" id="WP_208608936.1">
    <property type="nucleotide sequence ID" value="NZ_FPBD01000003.1"/>
</dbReference>
<accession>A0A1I7B8R5</accession>
<dbReference type="InterPro" id="IPR015867">
    <property type="entry name" value="N-reg_PII/ATP_PRibTrfase_C"/>
</dbReference>
<sequence>MSDLSEYKAKSGRFEPVWTIEIQTLPEDTDRILDAVMQVHPLSFGRYQRNASISATGKETSQPEPNSTTTTHVDGFKAGMTETYPMVELKISIERNLHVLEKVMDAILHVHHYEEPVIFLREDWASRAAYNPNSTNPNRWWNNGKGMPEKWDEPERQEASQDKILRT</sequence>
<feature type="region of interest" description="Disordered" evidence="1">
    <location>
        <begin position="131"/>
        <end position="167"/>
    </location>
</feature>
<evidence type="ECO:0000313" key="2">
    <source>
        <dbReference type="EMBL" id="SFT83545.1"/>
    </source>
</evidence>
<reference evidence="3" key="1">
    <citation type="submission" date="2016-10" db="EMBL/GenBank/DDBJ databases">
        <authorList>
            <person name="Varghese N."/>
            <person name="Submissions S."/>
        </authorList>
    </citation>
    <scope>NUCLEOTIDE SEQUENCE [LARGE SCALE GENOMIC DNA]</scope>
    <source>
        <strain evidence="3">DSM 17465</strain>
    </source>
</reference>
<dbReference type="Gene3D" id="3.30.70.120">
    <property type="match status" value="1"/>
</dbReference>
<gene>
    <name evidence="2" type="ORF">SAMN05444141_103765</name>
</gene>
<evidence type="ECO:0000313" key="3">
    <source>
        <dbReference type="Proteomes" id="UP000183371"/>
    </source>
</evidence>
<dbReference type="AlphaFoldDB" id="A0A1I7B8R5"/>
<dbReference type="EMBL" id="FPBD01000003">
    <property type="protein sequence ID" value="SFT83545.1"/>
    <property type="molecule type" value="Genomic_DNA"/>
</dbReference>
<name>A0A1I7B8R5_9HYPH</name>
<dbReference type="Proteomes" id="UP000183371">
    <property type="component" value="Unassembled WGS sequence"/>
</dbReference>
<feature type="compositionally biased region" description="Polar residues" evidence="1">
    <location>
        <begin position="54"/>
        <end position="72"/>
    </location>
</feature>
<evidence type="ECO:0000256" key="1">
    <source>
        <dbReference type="SAM" id="MobiDB-lite"/>
    </source>
</evidence>
<feature type="compositionally biased region" description="Polar residues" evidence="1">
    <location>
        <begin position="131"/>
        <end position="141"/>
    </location>
</feature>
<feature type="region of interest" description="Disordered" evidence="1">
    <location>
        <begin position="54"/>
        <end position="74"/>
    </location>
</feature>
<proteinExistence type="predicted"/>
<keyword evidence="3" id="KW-1185">Reference proteome</keyword>
<protein>
    <submittedName>
        <fullName evidence="2">Uncharacterized protein</fullName>
    </submittedName>
</protein>
<feature type="compositionally biased region" description="Basic and acidic residues" evidence="1">
    <location>
        <begin position="147"/>
        <end position="167"/>
    </location>
</feature>